<evidence type="ECO:0000313" key="3">
    <source>
        <dbReference type="Proteomes" id="UP000712600"/>
    </source>
</evidence>
<dbReference type="PROSITE" id="PS50181">
    <property type="entry name" value="FBOX"/>
    <property type="match status" value="1"/>
</dbReference>
<dbReference type="AlphaFoldDB" id="A0A8S9PQI2"/>
<dbReference type="InterPro" id="IPR011990">
    <property type="entry name" value="TPR-like_helical_dom_sf"/>
</dbReference>
<comment type="caution">
    <text evidence="2">The sequence shown here is derived from an EMBL/GenBank/DDBJ whole genome shotgun (WGS) entry which is preliminary data.</text>
</comment>
<dbReference type="Pfam" id="PF24758">
    <property type="entry name" value="LRR_At5g56370"/>
    <property type="match status" value="1"/>
</dbReference>
<dbReference type="Gene3D" id="1.25.40.10">
    <property type="entry name" value="Tetratricopeptide repeat domain"/>
    <property type="match status" value="1"/>
</dbReference>
<dbReference type="InterPro" id="IPR055294">
    <property type="entry name" value="FBL60-like"/>
</dbReference>
<dbReference type="SUPFAM" id="SSF52058">
    <property type="entry name" value="L domain-like"/>
    <property type="match status" value="1"/>
</dbReference>
<gene>
    <name evidence="2" type="ORF">F2Q69_00049610</name>
</gene>
<feature type="domain" description="F-box" evidence="1">
    <location>
        <begin position="290"/>
        <end position="338"/>
    </location>
</feature>
<dbReference type="Pfam" id="PF00646">
    <property type="entry name" value="F-box"/>
    <property type="match status" value="1"/>
</dbReference>
<dbReference type="CDD" id="cd22160">
    <property type="entry name" value="F-box_AtFBL13-like"/>
    <property type="match status" value="1"/>
</dbReference>
<proteinExistence type="predicted"/>
<sequence length="717" mass="82248">MEVTSEGSNLMEKVMHPNVQEIESYDQKESKRPEGIQKLSCVLCKAGEILIRFKDAEKCIKIDPTFSKGYSRKIAVQFFIKEFRDNHSEINVWFIWARAIHIDVNDFLSNLTLLLEQMCTIDQQAHCGDLTPKEFKELLKSLTEDHNPYTLKRLNDAVRFKKELEHKEYSDLSISDAERIELFKEKKYHDAVRHYHEAIKMNPKDLQAYDNRAACYTKLTSSSKGGIREQKRCEAKGLRHLDEKYCKETWEILSSVVVMQRAIMILHERGATYRGGVMDAKRFELRSCWRDSISCLPDEVLSNILSLLPTTKQAASTCILSKRWRYLFTLVNNLYIDDSEKDDSETTATTTTYVFPESFKSFVDATLSQTHPINKLSLRCHVGKDEDDPQKACVSGWITNVANRGARELDLRIKDKGIHYLPPRLFASETLVKLTIGTRLYLGTIPPNVSLPSLKTLFIDTVFFEYGDLCYVLLAGCPLLEELTVHHHNFSATPHTIASRTVKRLSVHYDSPIDVDNCSFMSFDLPKLVYLEYSHCALREYRQVSLESLVEAKLDLYPDRNAGERPDVTDLIMGMRNVDILHLSPVSVDVIYFYCWDGLPVFNNLVTLSMGGIKSKRGCKLLAYLLKQSPKLETLIIQDLNGYHRSVSMPLNKVKMLHILDYHGTALELKTFLQEFHCLVMVQLDITEAVEDSVQTKRDLMMLLGASLPSKCQFRVT</sequence>
<organism evidence="2 3">
    <name type="scientific">Brassica cretica</name>
    <name type="common">Mustard</name>
    <dbReference type="NCBI Taxonomy" id="69181"/>
    <lineage>
        <taxon>Eukaryota</taxon>
        <taxon>Viridiplantae</taxon>
        <taxon>Streptophyta</taxon>
        <taxon>Embryophyta</taxon>
        <taxon>Tracheophyta</taxon>
        <taxon>Spermatophyta</taxon>
        <taxon>Magnoliopsida</taxon>
        <taxon>eudicotyledons</taxon>
        <taxon>Gunneridae</taxon>
        <taxon>Pentapetalae</taxon>
        <taxon>rosids</taxon>
        <taxon>malvids</taxon>
        <taxon>Brassicales</taxon>
        <taxon>Brassicaceae</taxon>
        <taxon>Brassiceae</taxon>
        <taxon>Brassica</taxon>
    </lineage>
</organism>
<name>A0A8S9PQI2_BRACR</name>
<reference evidence="2" key="1">
    <citation type="submission" date="2019-12" db="EMBL/GenBank/DDBJ databases">
        <title>Genome sequencing and annotation of Brassica cretica.</title>
        <authorList>
            <person name="Studholme D.J."/>
            <person name="Sarris P."/>
        </authorList>
    </citation>
    <scope>NUCLEOTIDE SEQUENCE</scope>
    <source>
        <strain evidence="2">PFS-109/04</strain>
        <tissue evidence="2">Leaf</tissue>
    </source>
</reference>
<dbReference type="Gene3D" id="3.80.10.10">
    <property type="entry name" value="Ribonuclease Inhibitor"/>
    <property type="match status" value="1"/>
</dbReference>
<protein>
    <recommendedName>
        <fullName evidence="1">F-box domain-containing protein</fullName>
    </recommendedName>
</protein>
<dbReference type="InterPro" id="IPR036047">
    <property type="entry name" value="F-box-like_dom_sf"/>
</dbReference>
<dbReference type="SUPFAM" id="SSF48452">
    <property type="entry name" value="TPR-like"/>
    <property type="match status" value="2"/>
</dbReference>
<dbReference type="InterPro" id="IPR053781">
    <property type="entry name" value="F-box_AtFBL13-like"/>
</dbReference>
<dbReference type="SUPFAM" id="SSF81383">
    <property type="entry name" value="F-box domain"/>
    <property type="match status" value="1"/>
</dbReference>
<dbReference type="Proteomes" id="UP000712600">
    <property type="component" value="Unassembled WGS sequence"/>
</dbReference>
<dbReference type="InterPro" id="IPR055411">
    <property type="entry name" value="LRR_FXL15/At3g58940/PEG3-like"/>
</dbReference>
<evidence type="ECO:0000259" key="1">
    <source>
        <dbReference type="PROSITE" id="PS50181"/>
    </source>
</evidence>
<dbReference type="InterPro" id="IPR001810">
    <property type="entry name" value="F-box_dom"/>
</dbReference>
<evidence type="ECO:0000313" key="2">
    <source>
        <dbReference type="EMBL" id="KAF3526073.1"/>
    </source>
</evidence>
<dbReference type="PANTHER" id="PTHR31293">
    <property type="entry name" value="RNI-LIKE SUPERFAMILY PROTEIN"/>
    <property type="match status" value="1"/>
</dbReference>
<dbReference type="EMBL" id="QGKX02001347">
    <property type="protein sequence ID" value="KAF3526073.1"/>
    <property type="molecule type" value="Genomic_DNA"/>
</dbReference>
<dbReference type="Gene3D" id="1.20.1280.50">
    <property type="match status" value="1"/>
</dbReference>
<accession>A0A8S9PQI2</accession>
<dbReference type="PANTHER" id="PTHR31293:SF22">
    <property type="entry name" value="BNAC06G06520D PROTEIN"/>
    <property type="match status" value="1"/>
</dbReference>
<dbReference type="InterPro" id="IPR032675">
    <property type="entry name" value="LRR_dom_sf"/>
</dbReference>